<accession>A0A9P6MEF3</accession>
<sequence length="393" mass="44586">LKKRIVKRQLDKSDSEIQIRGDLSSIENYITLNTLAPNPRKIVPMTSSKQPYVGFTERELAGFFYKSGGTFKEKLVELAAKDGVYPISKKEPSFLINQFVADIDPEGLKGRRKRKTGRRGKIKLWSLDTIKTHLLKLEELGFQPKNYTEDGYISRGTVLTDGFGLYLLAFKLKELQCVRYRRLPEDRLPPRITSSVGGTNYFLQEIRHIIRTKEDIEQLWPGVQPSDIKILTIDASQAFVVGAYAHLPEDPGGHYNLVVNQKAVMQPIFHYRRWLEEQKQSKEGVQSKSIADMESSLPPLRGFWSEHCQVLRSVGIREEISTLRAKRRTKGGSGFYNGVNNRFKKYGWDRERAKQAEYQAIAASLLGVVGGSIGQKRDPTNPVLIGVGLGQFK</sequence>
<name>A0A9P6MEF3_9FUNG</name>
<evidence type="ECO:0000313" key="2">
    <source>
        <dbReference type="Proteomes" id="UP000703661"/>
    </source>
</evidence>
<evidence type="ECO:0000313" key="1">
    <source>
        <dbReference type="EMBL" id="KAF9994844.1"/>
    </source>
</evidence>
<organism evidence="1 2">
    <name type="scientific">Entomortierella chlamydospora</name>
    <dbReference type="NCBI Taxonomy" id="101097"/>
    <lineage>
        <taxon>Eukaryota</taxon>
        <taxon>Fungi</taxon>
        <taxon>Fungi incertae sedis</taxon>
        <taxon>Mucoromycota</taxon>
        <taxon>Mortierellomycotina</taxon>
        <taxon>Mortierellomycetes</taxon>
        <taxon>Mortierellales</taxon>
        <taxon>Mortierellaceae</taxon>
        <taxon>Entomortierella</taxon>
    </lineage>
</organism>
<dbReference type="AlphaFoldDB" id="A0A9P6MEF3"/>
<feature type="non-terminal residue" evidence="1">
    <location>
        <position position="1"/>
    </location>
</feature>
<comment type="caution">
    <text evidence="1">The sequence shown here is derived from an EMBL/GenBank/DDBJ whole genome shotgun (WGS) entry which is preliminary data.</text>
</comment>
<proteinExistence type="predicted"/>
<dbReference type="Proteomes" id="UP000703661">
    <property type="component" value="Unassembled WGS sequence"/>
</dbReference>
<reference evidence="1" key="1">
    <citation type="journal article" date="2020" name="Fungal Divers.">
        <title>Resolving the Mortierellaceae phylogeny through synthesis of multi-gene phylogenetics and phylogenomics.</title>
        <authorList>
            <person name="Vandepol N."/>
            <person name="Liber J."/>
            <person name="Desiro A."/>
            <person name="Na H."/>
            <person name="Kennedy M."/>
            <person name="Barry K."/>
            <person name="Grigoriev I.V."/>
            <person name="Miller A.N."/>
            <person name="O'Donnell K."/>
            <person name="Stajich J.E."/>
            <person name="Bonito G."/>
        </authorList>
    </citation>
    <scope>NUCLEOTIDE SEQUENCE</scope>
    <source>
        <strain evidence="1">NRRL 2769</strain>
    </source>
</reference>
<keyword evidence="2" id="KW-1185">Reference proteome</keyword>
<protein>
    <submittedName>
        <fullName evidence="1">Uncharacterized protein</fullName>
    </submittedName>
</protein>
<dbReference type="EMBL" id="JAAAID010003977">
    <property type="protein sequence ID" value="KAF9994844.1"/>
    <property type="molecule type" value="Genomic_DNA"/>
</dbReference>
<gene>
    <name evidence="1" type="ORF">BGZ80_007675</name>
</gene>
<feature type="non-terminal residue" evidence="1">
    <location>
        <position position="393"/>
    </location>
</feature>